<proteinExistence type="predicted"/>
<reference evidence="1 2" key="1">
    <citation type="submission" date="2020-05" db="EMBL/GenBank/DDBJ databases">
        <title>Azospirillum oleiclasticum sp. nov, a nitrogen-fixing and heavy crude oil-emulsifying bacterium isolated from the crude oil of Yumen Oilfield.</title>
        <authorList>
            <person name="Wu D."/>
            <person name="Cai M."/>
            <person name="Zhang X."/>
        </authorList>
    </citation>
    <scope>NUCLEOTIDE SEQUENCE [LARGE SCALE GENOMIC DNA]</scope>
    <source>
        <strain evidence="1 2">ROY-1-1-2</strain>
    </source>
</reference>
<keyword evidence="2" id="KW-1185">Reference proteome</keyword>
<name>A0ABX2TGZ0_9PROT</name>
<evidence type="ECO:0000313" key="2">
    <source>
        <dbReference type="Proteomes" id="UP000584642"/>
    </source>
</evidence>
<protein>
    <submittedName>
        <fullName evidence="1">PAS domain-containing protein</fullName>
    </submittedName>
</protein>
<accession>A0ABX2TGZ0</accession>
<organism evidence="1 2">
    <name type="scientific">Azospirillum oleiclasticum</name>
    <dbReference type="NCBI Taxonomy" id="2735135"/>
    <lineage>
        <taxon>Bacteria</taxon>
        <taxon>Pseudomonadati</taxon>
        <taxon>Pseudomonadota</taxon>
        <taxon>Alphaproteobacteria</taxon>
        <taxon>Rhodospirillales</taxon>
        <taxon>Azospirillaceae</taxon>
        <taxon>Azospirillum</taxon>
    </lineage>
</organism>
<dbReference type="Proteomes" id="UP000584642">
    <property type="component" value="Unassembled WGS sequence"/>
</dbReference>
<comment type="caution">
    <text evidence="1">The sequence shown here is derived from an EMBL/GenBank/DDBJ whole genome shotgun (WGS) entry which is preliminary data.</text>
</comment>
<gene>
    <name evidence="1" type="ORF">HND93_28235</name>
</gene>
<evidence type="ECO:0000313" key="1">
    <source>
        <dbReference type="EMBL" id="NYZ23606.1"/>
    </source>
</evidence>
<dbReference type="EMBL" id="JABFDB010000028">
    <property type="protein sequence ID" value="NYZ23606.1"/>
    <property type="molecule type" value="Genomic_DNA"/>
</dbReference>
<sequence length="273" mass="29300">MSHAFAKDSRACAACTSWGGERSMAPDNTLVHVARYSVEGDCRTASSQDYRKVTKAYHTCAAWAPLPMLKSHGARPTRTPGHSAAMTGLLAGAPAGRLAEPPAPASVVVTAAPVVVVEPPDTGCRSTPLEFDKAPPQARVLYAHWHRVKQQRGMPMAREMDTARFRDCVGRICLLERAGDGGDFVYRACGRTIQRRLDQRAVTRTLAACHPSEAAGRLRADLDACLAQGRALCHVVHNDPLVPGARFIELLLPLADEAGRPAAVLAYRHVPGG</sequence>
<dbReference type="RefSeq" id="WP_180285377.1">
    <property type="nucleotide sequence ID" value="NZ_JABFDB010000028.1"/>
</dbReference>